<feature type="domain" description="Peptidase S59" evidence="2">
    <location>
        <begin position="451"/>
        <end position="479"/>
    </location>
</feature>
<keyword evidence="4" id="KW-1185">Reference proteome</keyword>
<keyword evidence="1" id="KW-1133">Transmembrane helix</keyword>
<dbReference type="AlphaFoldDB" id="A0A4Y7JAC7"/>
<dbReference type="GO" id="GO:0017056">
    <property type="term" value="F:structural constituent of nuclear pore"/>
    <property type="evidence" value="ECO:0007669"/>
    <property type="project" value="InterPro"/>
</dbReference>
<dbReference type="PANTHER" id="PTHR44083">
    <property type="entry name" value="TOPLESS-RELATED PROTEIN 1-RELATED"/>
    <property type="match status" value="1"/>
</dbReference>
<dbReference type="InterPro" id="IPR027728">
    <property type="entry name" value="Topless_fam"/>
</dbReference>
<evidence type="ECO:0000313" key="4">
    <source>
        <dbReference type="Proteomes" id="UP000316621"/>
    </source>
</evidence>
<sequence>MSTRVIVVHRVGCWLFLLLRIRTNLEIQCTVLVVLIYKNSGISLLALAANAVHKLWKWRRNYRNTTGKATTYVQPQLWQPSSGTLMTNEISDAKPEDAIPFFAFSKNDSYVLSASGGKISLFNMMTFKQQTMTTFMPPPPAATFLATSRYCVYYLFQQNGFLLFCGFASAAYVSGGLIGVEKLNVLEIVWLNVQLTYITCLADPAATLGIKLLFLAILVKNSKKYFTFEIQVLDDKNVKRRFRNYVAIFHSTWICRSAEISYNSLMYATRFSFLLLCNLLFGAWSACRPLGVLGTGCVVAQVRVTSEEFTFYVADLAVSAELDLLIHYRDVLGNLFHEAYDAVQIDADTNYPVERAKDKLMKICDVFGPNLPLNIGPAEPWQKNLRIVTIFLCTRTRVIHPKGKWGCSRGSFQEHPKWDSYITLNGQRAGEAGILYEHGANIEALMPKLLHSDYYTEPRILELAAKERAEPGFCRRVQN</sequence>
<dbReference type="GO" id="GO:0006355">
    <property type="term" value="P:regulation of DNA-templated transcription"/>
    <property type="evidence" value="ECO:0007669"/>
    <property type="project" value="InterPro"/>
</dbReference>
<dbReference type="Proteomes" id="UP000316621">
    <property type="component" value="Chromosome 3"/>
</dbReference>
<feature type="transmembrane region" description="Helical" evidence="1">
    <location>
        <begin position="195"/>
        <end position="219"/>
    </location>
</feature>
<keyword evidence="1" id="KW-0472">Membrane</keyword>
<keyword evidence="1" id="KW-0812">Transmembrane</keyword>
<feature type="transmembrane region" description="Helical" evidence="1">
    <location>
        <begin position="161"/>
        <end position="180"/>
    </location>
</feature>
<dbReference type="InterPro" id="IPR007230">
    <property type="entry name" value="Nup98_auto-Pept-S59_dom"/>
</dbReference>
<protein>
    <recommendedName>
        <fullName evidence="2">Peptidase S59 domain-containing protein</fullName>
    </recommendedName>
</protein>
<reference evidence="3 4" key="1">
    <citation type="journal article" date="2018" name="Science">
        <title>The opium poppy genome and morphinan production.</title>
        <authorList>
            <person name="Guo L."/>
            <person name="Winzer T."/>
            <person name="Yang X."/>
            <person name="Li Y."/>
            <person name="Ning Z."/>
            <person name="He Z."/>
            <person name="Teodor R."/>
            <person name="Lu Y."/>
            <person name="Bowser T.A."/>
            <person name="Graham I.A."/>
            <person name="Ye K."/>
        </authorList>
    </citation>
    <scope>NUCLEOTIDE SEQUENCE [LARGE SCALE GENOMIC DNA]</scope>
    <source>
        <strain evidence="4">cv. HN1</strain>
        <tissue evidence="3">Leaves</tissue>
    </source>
</reference>
<evidence type="ECO:0000259" key="2">
    <source>
        <dbReference type="PROSITE" id="PS51434"/>
    </source>
</evidence>
<dbReference type="PANTHER" id="PTHR44083:SF35">
    <property type="entry name" value="TOPLESS-RELATED PROTEIN 4-LIKE ISOFORM X1"/>
    <property type="match status" value="1"/>
</dbReference>
<dbReference type="Gramene" id="RZC56970">
    <property type="protein sequence ID" value="RZC56970"/>
    <property type="gene ID" value="C5167_015833"/>
</dbReference>
<feature type="transmembrane region" description="Helical" evidence="1">
    <location>
        <begin position="265"/>
        <end position="284"/>
    </location>
</feature>
<dbReference type="STRING" id="3469.A0A4Y7JAC7"/>
<evidence type="ECO:0000313" key="3">
    <source>
        <dbReference type="EMBL" id="RZC56970.1"/>
    </source>
</evidence>
<dbReference type="Pfam" id="PF05018">
    <property type="entry name" value="CFA20_dom"/>
    <property type="match status" value="1"/>
</dbReference>
<evidence type="ECO:0000256" key="1">
    <source>
        <dbReference type="SAM" id="Phobius"/>
    </source>
</evidence>
<accession>A0A4Y7JAC7</accession>
<dbReference type="InterPro" id="IPR007714">
    <property type="entry name" value="CFA20_dom"/>
</dbReference>
<feature type="transmembrane region" description="Helical" evidence="1">
    <location>
        <begin position="31"/>
        <end position="52"/>
    </location>
</feature>
<proteinExistence type="predicted"/>
<organism evidence="3 4">
    <name type="scientific">Papaver somniferum</name>
    <name type="common">Opium poppy</name>
    <dbReference type="NCBI Taxonomy" id="3469"/>
    <lineage>
        <taxon>Eukaryota</taxon>
        <taxon>Viridiplantae</taxon>
        <taxon>Streptophyta</taxon>
        <taxon>Embryophyta</taxon>
        <taxon>Tracheophyta</taxon>
        <taxon>Spermatophyta</taxon>
        <taxon>Magnoliopsida</taxon>
        <taxon>Ranunculales</taxon>
        <taxon>Papaveraceae</taxon>
        <taxon>Papaveroideae</taxon>
        <taxon>Papaver</taxon>
    </lineage>
</organism>
<dbReference type="GO" id="GO:0005643">
    <property type="term" value="C:nuclear pore"/>
    <property type="evidence" value="ECO:0007669"/>
    <property type="project" value="InterPro"/>
</dbReference>
<dbReference type="PROSITE" id="PS51434">
    <property type="entry name" value="NUP_C"/>
    <property type="match status" value="1"/>
</dbReference>
<name>A0A4Y7JAC7_PAPSO</name>
<dbReference type="EMBL" id="CM010717">
    <property type="protein sequence ID" value="RZC56970.1"/>
    <property type="molecule type" value="Genomic_DNA"/>
</dbReference>
<gene>
    <name evidence="3" type="ORF">C5167_015833</name>
</gene>